<dbReference type="Proteomes" id="UP000184498">
    <property type="component" value="Unassembled WGS sequence"/>
</dbReference>
<name>A0A1M6US00_9FLAO</name>
<dbReference type="NCBIfam" id="TIGR04183">
    <property type="entry name" value="Por_Secre_tail"/>
    <property type="match status" value="1"/>
</dbReference>
<feature type="domain" description="Secretion system C-terminal sorting" evidence="2">
    <location>
        <begin position="588"/>
        <end position="655"/>
    </location>
</feature>
<dbReference type="Pfam" id="PF18962">
    <property type="entry name" value="Por_Secre_tail"/>
    <property type="match status" value="1"/>
</dbReference>
<dbReference type="AlphaFoldDB" id="A0A1M6US00"/>
<reference evidence="4" key="1">
    <citation type="submission" date="2016-11" db="EMBL/GenBank/DDBJ databases">
        <authorList>
            <person name="Varghese N."/>
            <person name="Submissions S."/>
        </authorList>
    </citation>
    <scope>NUCLEOTIDE SEQUENCE [LARGE SCALE GENOMIC DNA]</scope>
    <source>
        <strain evidence="4">DSM 18016</strain>
    </source>
</reference>
<dbReference type="STRING" id="216903.SAMN05444371_3446"/>
<dbReference type="EMBL" id="FRAM01000006">
    <property type="protein sequence ID" value="SHK71997.1"/>
    <property type="molecule type" value="Genomic_DNA"/>
</dbReference>
<evidence type="ECO:0000313" key="4">
    <source>
        <dbReference type="Proteomes" id="UP000184498"/>
    </source>
</evidence>
<dbReference type="Gene3D" id="2.60.40.10">
    <property type="entry name" value="Immunoglobulins"/>
    <property type="match status" value="2"/>
</dbReference>
<keyword evidence="1" id="KW-0732">Signal</keyword>
<dbReference type="SUPFAM" id="SSF48726">
    <property type="entry name" value="Immunoglobulin"/>
    <property type="match status" value="1"/>
</dbReference>
<evidence type="ECO:0000313" key="3">
    <source>
        <dbReference type="EMBL" id="SHK71997.1"/>
    </source>
</evidence>
<dbReference type="InterPro" id="IPR036179">
    <property type="entry name" value="Ig-like_dom_sf"/>
</dbReference>
<keyword evidence="4" id="KW-1185">Reference proteome</keyword>
<accession>A0A1M6US00</accession>
<dbReference type="InterPro" id="IPR013783">
    <property type="entry name" value="Ig-like_fold"/>
</dbReference>
<dbReference type="InterPro" id="IPR026444">
    <property type="entry name" value="Secre_tail"/>
</dbReference>
<evidence type="ECO:0000259" key="2">
    <source>
        <dbReference type="Pfam" id="PF18962"/>
    </source>
</evidence>
<gene>
    <name evidence="3" type="ORF">SAMN05444371_3446</name>
</gene>
<dbReference type="OrthoDB" id="9805017at2"/>
<protein>
    <submittedName>
        <fullName evidence="3">Por secretion system C-terminal sorting domain-containing protein</fullName>
    </submittedName>
</protein>
<sequence>MRNLYHKLFDSLKLLIATFDTKIRVKYPMRLKFKTHKMLFLIMLSTVNFLKSQTVLSAGDILITSFDATKTVVDDKFSFVSLKDLQPNTIIYFTDRGFFGGNSWQAANGGTEGSIAWSLGSETITAGTEIVIQSLTAKVNGVNKGTVTSVSGSNPSGLSLSHPSGDQIIIFQGGLGVPSASGVTMVGGFHWNYCPNGYYAVYTTDSGWDNLGAGSSCSQSTSSSNMPPGLDSDSTFWIGFYKPTAPQTDIQNYTRGQFNGNGAPFSSLAALKAAILNRNNWIAVKSTDTTTQINVPTGITYYSSCTAPAITSQPSASTICAGANTIFSATASNATAYQWQVNEGSGFTNISNNSVYSGATTATLSITGATAGLNGYQYRVVATGNCSPSVTSSSATLTVNAAPAITSQPSASTICAGANTIFSATASNATAYQWQVNEGSGFTNISNNSIYSGATTATLSITGATAGLNGYQYRVVATGNCSPSVTSNSATLLVSTTQAPTGASVQSFEAGNTLSVLVVTGQNIKWYATQNNASNHTGALPLTTMIVNDTTYYATQTVDGCESSESLAVKAFNETLNVMNSKISTVKIYPNPVRETLNFNSEIKINKIVVVSIDGKKIFEKNLNGEKQVNVHNLIQGTYLVNIITENGTETIKFIKN</sequence>
<organism evidence="3 4">
    <name type="scientific">Epilithonimonas mollis</name>
    <dbReference type="NCBI Taxonomy" id="216903"/>
    <lineage>
        <taxon>Bacteria</taxon>
        <taxon>Pseudomonadati</taxon>
        <taxon>Bacteroidota</taxon>
        <taxon>Flavobacteriia</taxon>
        <taxon>Flavobacteriales</taxon>
        <taxon>Weeksellaceae</taxon>
        <taxon>Chryseobacterium group</taxon>
        <taxon>Epilithonimonas</taxon>
    </lineage>
</organism>
<proteinExistence type="predicted"/>
<evidence type="ECO:0000256" key="1">
    <source>
        <dbReference type="ARBA" id="ARBA00022729"/>
    </source>
</evidence>